<evidence type="ECO:0000313" key="2">
    <source>
        <dbReference type="Proteomes" id="UP000265520"/>
    </source>
</evidence>
<feature type="non-terminal residue" evidence="1">
    <location>
        <position position="1"/>
    </location>
</feature>
<comment type="caution">
    <text evidence="1">The sequence shown here is derived from an EMBL/GenBank/DDBJ whole genome shotgun (WGS) entry which is preliminary data.</text>
</comment>
<proteinExistence type="predicted"/>
<dbReference type="EMBL" id="LXQA010014636">
    <property type="protein sequence ID" value="MCH88680.1"/>
    <property type="molecule type" value="Genomic_DNA"/>
</dbReference>
<name>A0A392MMF1_9FABA</name>
<sequence length="152" mass="17412">LAEMESSEEEDDFPSIESIIPQSKVDSLYQSQTEKYGVANVVKYRPWWIAVVDFWTTAMANFRKPYCAARYVVWNLLFVYLHVPSSVQELLDCMISIIIINGMASASLEDIDDKTCHSFQGIRKLCCELLDLKDAVENLCGNMHSKFLAFLR</sequence>
<keyword evidence="2" id="KW-1185">Reference proteome</keyword>
<evidence type="ECO:0000313" key="1">
    <source>
        <dbReference type="EMBL" id="MCH88680.1"/>
    </source>
</evidence>
<dbReference type="AlphaFoldDB" id="A0A392MMF1"/>
<accession>A0A392MMF1</accession>
<reference evidence="1 2" key="1">
    <citation type="journal article" date="2018" name="Front. Plant Sci.">
        <title>Red Clover (Trifolium pratense) and Zigzag Clover (T. medium) - A Picture of Genomic Similarities and Differences.</title>
        <authorList>
            <person name="Dluhosova J."/>
            <person name="Istvanek J."/>
            <person name="Nedelnik J."/>
            <person name="Repkova J."/>
        </authorList>
    </citation>
    <scope>NUCLEOTIDE SEQUENCE [LARGE SCALE GENOMIC DNA]</scope>
    <source>
        <strain evidence="2">cv. 10/8</strain>
        <tissue evidence="1">Leaf</tissue>
    </source>
</reference>
<organism evidence="1 2">
    <name type="scientific">Trifolium medium</name>
    <dbReference type="NCBI Taxonomy" id="97028"/>
    <lineage>
        <taxon>Eukaryota</taxon>
        <taxon>Viridiplantae</taxon>
        <taxon>Streptophyta</taxon>
        <taxon>Embryophyta</taxon>
        <taxon>Tracheophyta</taxon>
        <taxon>Spermatophyta</taxon>
        <taxon>Magnoliopsida</taxon>
        <taxon>eudicotyledons</taxon>
        <taxon>Gunneridae</taxon>
        <taxon>Pentapetalae</taxon>
        <taxon>rosids</taxon>
        <taxon>fabids</taxon>
        <taxon>Fabales</taxon>
        <taxon>Fabaceae</taxon>
        <taxon>Papilionoideae</taxon>
        <taxon>50 kb inversion clade</taxon>
        <taxon>NPAAA clade</taxon>
        <taxon>Hologalegina</taxon>
        <taxon>IRL clade</taxon>
        <taxon>Trifolieae</taxon>
        <taxon>Trifolium</taxon>
    </lineage>
</organism>
<dbReference type="Proteomes" id="UP000265520">
    <property type="component" value="Unassembled WGS sequence"/>
</dbReference>
<gene>
    <name evidence="1" type="ORF">A2U01_0009571</name>
</gene>
<protein>
    <submittedName>
        <fullName evidence="1">Exocyst complex component EXO84C-like</fullName>
    </submittedName>
</protein>